<evidence type="ECO:0000313" key="1">
    <source>
        <dbReference type="EMBL" id="KKL80279.1"/>
    </source>
</evidence>
<organism evidence="1">
    <name type="scientific">marine sediment metagenome</name>
    <dbReference type="NCBI Taxonomy" id="412755"/>
    <lineage>
        <taxon>unclassified sequences</taxon>
        <taxon>metagenomes</taxon>
        <taxon>ecological metagenomes</taxon>
    </lineage>
</organism>
<sequence length="191" mass="21258">MINQSALINLPEFRSYVASFPENPPRTIALEQKIEIGTGFHGKWYRSQREHMLGWLLVQECRERKNGKDPHDASAQGMWSRLKCSPLMFWVAEGAQVLGGVLDEAERAASAASAIRPTDGDPHGKMMRGPLPWSVIAKALRSSPRPVSPEQTDAEAVPAFERLISKNASYRSLRNWLVIPTPAPVEERTSA</sequence>
<dbReference type="EMBL" id="LAZR01022901">
    <property type="protein sequence ID" value="KKL80279.1"/>
    <property type="molecule type" value="Genomic_DNA"/>
</dbReference>
<gene>
    <name evidence="1" type="ORF">LCGC14_2006340</name>
</gene>
<name>A0A0F9F1T8_9ZZZZ</name>
<reference evidence="1" key="1">
    <citation type="journal article" date="2015" name="Nature">
        <title>Complex archaea that bridge the gap between prokaryotes and eukaryotes.</title>
        <authorList>
            <person name="Spang A."/>
            <person name="Saw J.H."/>
            <person name="Jorgensen S.L."/>
            <person name="Zaremba-Niedzwiedzka K."/>
            <person name="Martijn J."/>
            <person name="Lind A.E."/>
            <person name="van Eijk R."/>
            <person name="Schleper C."/>
            <person name="Guy L."/>
            <person name="Ettema T.J."/>
        </authorList>
    </citation>
    <scope>NUCLEOTIDE SEQUENCE</scope>
</reference>
<dbReference type="AlphaFoldDB" id="A0A0F9F1T8"/>
<comment type="caution">
    <text evidence="1">The sequence shown here is derived from an EMBL/GenBank/DDBJ whole genome shotgun (WGS) entry which is preliminary data.</text>
</comment>
<protein>
    <submittedName>
        <fullName evidence="1">Uncharacterized protein</fullName>
    </submittedName>
</protein>
<proteinExistence type="predicted"/>
<accession>A0A0F9F1T8</accession>